<protein>
    <submittedName>
        <fullName evidence="1">Uncharacterized protein</fullName>
    </submittedName>
</protein>
<dbReference type="Proteomes" id="UP001163603">
    <property type="component" value="Chromosome 3"/>
</dbReference>
<gene>
    <name evidence="1" type="ORF">Pint_03953</name>
</gene>
<accession>A0ACC0Z8C6</accession>
<evidence type="ECO:0000313" key="1">
    <source>
        <dbReference type="EMBL" id="KAJ0047114.1"/>
    </source>
</evidence>
<sequence>MAFLGTLPCGKICYISINGNAKSSCESYVFEDELKLMLCGARVEWGNRGGRTVAIDASATLVNFHSLVPVFEQRVDNIVGIAYAMDLLDYVQKNYDLSILKGDLLESTTVGDMAHKPAYCIPDSMSVLEYSQRVLH</sequence>
<reference evidence="2" key="1">
    <citation type="journal article" date="2023" name="G3 (Bethesda)">
        <title>Genome assembly and association tests identify interacting loci associated with vigor, precocity, and sex in interspecific pistachio rootstocks.</title>
        <authorList>
            <person name="Palmer W."/>
            <person name="Jacygrad E."/>
            <person name="Sagayaradj S."/>
            <person name="Cavanaugh K."/>
            <person name="Han R."/>
            <person name="Bertier L."/>
            <person name="Beede B."/>
            <person name="Kafkas S."/>
            <person name="Golino D."/>
            <person name="Preece J."/>
            <person name="Michelmore R."/>
        </authorList>
    </citation>
    <scope>NUCLEOTIDE SEQUENCE [LARGE SCALE GENOMIC DNA]</scope>
</reference>
<organism evidence="1 2">
    <name type="scientific">Pistacia integerrima</name>
    <dbReference type="NCBI Taxonomy" id="434235"/>
    <lineage>
        <taxon>Eukaryota</taxon>
        <taxon>Viridiplantae</taxon>
        <taxon>Streptophyta</taxon>
        <taxon>Embryophyta</taxon>
        <taxon>Tracheophyta</taxon>
        <taxon>Spermatophyta</taxon>
        <taxon>Magnoliopsida</taxon>
        <taxon>eudicotyledons</taxon>
        <taxon>Gunneridae</taxon>
        <taxon>Pentapetalae</taxon>
        <taxon>rosids</taxon>
        <taxon>malvids</taxon>
        <taxon>Sapindales</taxon>
        <taxon>Anacardiaceae</taxon>
        <taxon>Pistacia</taxon>
    </lineage>
</organism>
<proteinExistence type="predicted"/>
<evidence type="ECO:0000313" key="2">
    <source>
        <dbReference type="Proteomes" id="UP001163603"/>
    </source>
</evidence>
<comment type="caution">
    <text evidence="1">The sequence shown here is derived from an EMBL/GenBank/DDBJ whole genome shotgun (WGS) entry which is preliminary data.</text>
</comment>
<dbReference type="EMBL" id="CM047738">
    <property type="protein sequence ID" value="KAJ0047114.1"/>
    <property type="molecule type" value="Genomic_DNA"/>
</dbReference>
<name>A0ACC0Z8C6_9ROSI</name>
<keyword evidence="2" id="KW-1185">Reference proteome</keyword>